<dbReference type="SUPFAM" id="SSF55821">
    <property type="entry name" value="YrdC/RibB"/>
    <property type="match status" value="1"/>
</dbReference>
<dbReference type="RefSeq" id="WP_275812974.1">
    <property type="nucleotide sequence ID" value="NZ_BAAANM010000001.1"/>
</dbReference>
<dbReference type="InterPro" id="IPR017945">
    <property type="entry name" value="DHBP_synth_RibB-like_a/b_dom"/>
</dbReference>
<comment type="caution">
    <text evidence="1">The sequence shown here is derived from an EMBL/GenBank/DDBJ whole genome shotgun (WGS) entry which is preliminary data.</text>
</comment>
<sequence>MPWQSNSQSGDRGKVPTLLAGDRGVADAIDVLRSGAPVVLPLPSPLAYVITGTDAAAVNTAKQRPASQPVGVSVADFDVLAAYLEVDEDVLPLARWLCESELVSLLAPIRRSAPDWLGPAASDGMVFFTAAPWLPELRSISINQPPCPSSTRCDTAWASHPC</sequence>
<dbReference type="EMBL" id="JARHTQ010000007">
    <property type="protein sequence ID" value="MDF2256563.1"/>
    <property type="molecule type" value="Genomic_DNA"/>
</dbReference>
<dbReference type="Proteomes" id="UP001220022">
    <property type="component" value="Unassembled WGS sequence"/>
</dbReference>
<organism evidence="1 2">
    <name type="scientific">Streptantibioticus ferralitis</name>
    <dbReference type="NCBI Taxonomy" id="236510"/>
    <lineage>
        <taxon>Bacteria</taxon>
        <taxon>Bacillati</taxon>
        <taxon>Actinomycetota</taxon>
        <taxon>Actinomycetes</taxon>
        <taxon>Kitasatosporales</taxon>
        <taxon>Streptomycetaceae</taxon>
        <taxon>Streptantibioticus</taxon>
    </lineage>
</organism>
<name>A0ABT5YYK1_9ACTN</name>
<evidence type="ECO:0000313" key="2">
    <source>
        <dbReference type="Proteomes" id="UP001220022"/>
    </source>
</evidence>
<gene>
    <name evidence="1" type="ORF">P2L57_12720</name>
</gene>
<proteinExistence type="predicted"/>
<protein>
    <submittedName>
        <fullName evidence="1">Uncharacterized protein</fullName>
    </submittedName>
</protein>
<evidence type="ECO:0000313" key="1">
    <source>
        <dbReference type="EMBL" id="MDF2256563.1"/>
    </source>
</evidence>
<accession>A0ABT5YYK1</accession>
<reference evidence="1 2" key="1">
    <citation type="submission" date="2023-03" db="EMBL/GenBank/DDBJ databases">
        <title>Draft genome sequence of type strain Streptomyces ferralitis JCM 14344.</title>
        <authorList>
            <person name="Klaysubun C."/>
            <person name="Duangmal K."/>
        </authorList>
    </citation>
    <scope>NUCLEOTIDE SEQUENCE [LARGE SCALE GENOMIC DNA]</scope>
    <source>
        <strain evidence="1 2">JCM 14344</strain>
    </source>
</reference>
<keyword evidence="2" id="KW-1185">Reference proteome</keyword>
<dbReference type="Gene3D" id="3.90.870.10">
    <property type="entry name" value="DHBP synthase"/>
    <property type="match status" value="1"/>
</dbReference>